<name>A0A478FUE8_9MOLU</name>
<sequence length="184" mass="21062">MTKTTLAKVSLISGSSAIVTGGAAAGTLSAKTDENKRASLVPVKRKSRFGSVKKIEKSYKVLSEENNFQEFIKRQDKNFIKENQKYKNEFIDTWKENNSSAWEELFKARYSIYSENPLVDSQSKLYSVFDNLESGFVAHENNRKDYNSLNNACWRAYWMDLEGEKEETLDVVWLLCSKDGEAPE</sequence>
<proteinExistence type="predicted"/>
<evidence type="ECO:0000313" key="2">
    <source>
        <dbReference type="Proteomes" id="UP000324831"/>
    </source>
</evidence>
<dbReference type="AlphaFoldDB" id="A0A478FUE8"/>
<organism evidence="1 2">
    <name type="scientific">Candidatus Mycoplasma haematohominis</name>
    <dbReference type="NCBI Taxonomy" id="1494318"/>
    <lineage>
        <taxon>Bacteria</taxon>
        <taxon>Bacillati</taxon>
        <taxon>Mycoplasmatota</taxon>
        <taxon>Mollicutes</taxon>
        <taxon>Mycoplasmataceae</taxon>
        <taxon>Mycoplasma</taxon>
    </lineage>
</organism>
<accession>A0A478FUE8</accession>
<dbReference type="Proteomes" id="UP000324831">
    <property type="component" value="Unassembled WGS sequence"/>
</dbReference>
<protein>
    <submittedName>
        <fullName evidence="1">Uncharacterized protein</fullName>
    </submittedName>
</protein>
<reference evidence="1 2" key="1">
    <citation type="submission" date="2019-01" db="EMBL/GenBank/DDBJ databases">
        <title>Draft genome sequences of Candidatus Mycoplasma haemohominis SWG34-3 identified from a patient with pyrexia, anemia and liver dysfunction.</title>
        <authorList>
            <person name="Sekizuka T."/>
            <person name="Hattori N."/>
            <person name="Katano H."/>
            <person name="Takuma T."/>
            <person name="Ito T."/>
            <person name="Arai N."/>
            <person name="Yanai R."/>
            <person name="Ishii S."/>
            <person name="Miura Y."/>
            <person name="Tokunaga T."/>
            <person name="Watanabe H."/>
            <person name="Nomura N."/>
            <person name="Eguchi J."/>
            <person name="Arai T."/>
            <person name="Hasegawa H."/>
            <person name="Nakamaki T."/>
            <person name="Wakita T."/>
            <person name="Niki Y."/>
            <person name="Kuroda M."/>
        </authorList>
    </citation>
    <scope>NUCLEOTIDE SEQUENCE [LARGE SCALE GENOMIC DNA]</scope>
    <source>
        <strain evidence="1">SWG34-3</strain>
    </source>
</reference>
<gene>
    <name evidence="1" type="ORF">MHSWG343_10770</name>
</gene>
<evidence type="ECO:0000313" key="1">
    <source>
        <dbReference type="EMBL" id="GCE64069.1"/>
    </source>
</evidence>
<comment type="caution">
    <text evidence="1">The sequence shown here is derived from an EMBL/GenBank/DDBJ whole genome shotgun (WGS) entry which is preliminary data.</text>
</comment>
<dbReference type="EMBL" id="BIMN01000011">
    <property type="protein sequence ID" value="GCE64069.1"/>
    <property type="molecule type" value="Genomic_DNA"/>
</dbReference>